<reference evidence="10 11" key="1">
    <citation type="journal article" date="2015" name="Nature">
        <title>rRNA introns, odd ribosomes, and small enigmatic genomes across a large radiation of phyla.</title>
        <authorList>
            <person name="Brown C.T."/>
            <person name="Hug L.A."/>
            <person name="Thomas B.C."/>
            <person name="Sharon I."/>
            <person name="Castelle C.J."/>
            <person name="Singh A."/>
            <person name="Wilkins M.J."/>
            <person name="Williams K.H."/>
            <person name="Banfield J.F."/>
        </authorList>
    </citation>
    <scope>NUCLEOTIDE SEQUENCE [LARGE SCALE GENOMIC DNA]</scope>
</reference>
<gene>
    <name evidence="10" type="ORF">UY02_C0029G0007</name>
</gene>
<feature type="transmembrane region" description="Helical" evidence="8">
    <location>
        <begin position="397"/>
        <end position="416"/>
    </location>
</feature>
<evidence type="ECO:0000313" key="11">
    <source>
        <dbReference type="Proteomes" id="UP000034682"/>
    </source>
</evidence>
<keyword evidence="2" id="KW-1003">Cell membrane</keyword>
<dbReference type="PANTHER" id="PTHR33908">
    <property type="entry name" value="MANNOSYLTRANSFERASE YKCB-RELATED"/>
    <property type="match status" value="1"/>
</dbReference>
<feature type="transmembrane region" description="Helical" evidence="8">
    <location>
        <begin position="109"/>
        <end position="125"/>
    </location>
</feature>
<evidence type="ECO:0000256" key="5">
    <source>
        <dbReference type="ARBA" id="ARBA00022692"/>
    </source>
</evidence>
<feature type="transmembrane region" description="Helical" evidence="8">
    <location>
        <begin position="214"/>
        <end position="234"/>
    </location>
</feature>
<proteinExistence type="predicted"/>
<keyword evidence="7 8" id="KW-0472">Membrane</keyword>
<keyword evidence="6 8" id="KW-1133">Transmembrane helix</keyword>
<evidence type="ECO:0000256" key="7">
    <source>
        <dbReference type="ARBA" id="ARBA00023136"/>
    </source>
</evidence>
<evidence type="ECO:0000256" key="1">
    <source>
        <dbReference type="ARBA" id="ARBA00004651"/>
    </source>
</evidence>
<evidence type="ECO:0000256" key="6">
    <source>
        <dbReference type="ARBA" id="ARBA00022989"/>
    </source>
</evidence>
<dbReference type="Pfam" id="PF13231">
    <property type="entry name" value="PMT_2"/>
    <property type="match status" value="1"/>
</dbReference>
<dbReference type="GO" id="GO:0016763">
    <property type="term" value="F:pentosyltransferase activity"/>
    <property type="evidence" value="ECO:0007669"/>
    <property type="project" value="TreeGrafter"/>
</dbReference>
<feature type="transmembrane region" description="Helical" evidence="8">
    <location>
        <begin position="131"/>
        <end position="149"/>
    </location>
</feature>
<keyword evidence="3" id="KW-0328">Glycosyltransferase</keyword>
<evidence type="ECO:0000256" key="3">
    <source>
        <dbReference type="ARBA" id="ARBA00022676"/>
    </source>
</evidence>
<feature type="transmembrane region" description="Helical" evidence="8">
    <location>
        <begin position="161"/>
        <end position="194"/>
    </location>
</feature>
<dbReference type="Proteomes" id="UP000034682">
    <property type="component" value="Unassembled WGS sequence"/>
</dbReference>
<feature type="transmembrane region" description="Helical" evidence="8">
    <location>
        <begin position="7"/>
        <end position="24"/>
    </location>
</feature>
<evidence type="ECO:0000256" key="2">
    <source>
        <dbReference type="ARBA" id="ARBA00022475"/>
    </source>
</evidence>
<accession>A0A0G1T359</accession>
<evidence type="ECO:0000313" key="10">
    <source>
        <dbReference type="EMBL" id="KKU76209.1"/>
    </source>
</evidence>
<feature type="transmembrane region" description="Helical" evidence="8">
    <location>
        <begin position="346"/>
        <end position="368"/>
    </location>
</feature>
<protein>
    <recommendedName>
        <fullName evidence="9">Glycosyltransferase RgtA/B/C/D-like domain-containing protein</fullName>
    </recommendedName>
</protein>
<dbReference type="InterPro" id="IPR038731">
    <property type="entry name" value="RgtA/B/C-like"/>
</dbReference>
<evidence type="ECO:0000256" key="8">
    <source>
        <dbReference type="SAM" id="Phobius"/>
    </source>
</evidence>
<dbReference type="GO" id="GO:0009103">
    <property type="term" value="P:lipopolysaccharide biosynthetic process"/>
    <property type="evidence" value="ECO:0007669"/>
    <property type="project" value="UniProtKB-ARBA"/>
</dbReference>
<keyword evidence="5 8" id="KW-0812">Transmembrane</keyword>
<comment type="subcellular location">
    <subcellularLocation>
        <location evidence="1">Cell membrane</location>
        <topology evidence="1">Multi-pass membrane protein</topology>
    </subcellularLocation>
</comment>
<feature type="transmembrane region" description="Helical" evidence="8">
    <location>
        <begin position="286"/>
        <end position="305"/>
    </location>
</feature>
<dbReference type="GO" id="GO:0010041">
    <property type="term" value="P:response to iron(III) ion"/>
    <property type="evidence" value="ECO:0007669"/>
    <property type="project" value="TreeGrafter"/>
</dbReference>
<feature type="transmembrane region" description="Helical" evidence="8">
    <location>
        <begin position="82"/>
        <end position="102"/>
    </location>
</feature>
<evidence type="ECO:0000256" key="4">
    <source>
        <dbReference type="ARBA" id="ARBA00022679"/>
    </source>
</evidence>
<feature type="transmembrane region" description="Helical" evidence="8">
    <location>
        <begin position="317"/>
        <end position="339"/>
    </location>
</feature>
<dbReference type="InterPro" id="IPR050297">
    <property type="entry name" value="LipidA_mod_glycosyltrf_83"/>
</dbReference>
<keyword evidence="4" id="KW-0808">Transferase</keyword>
<dbReference type="GO" id="GO:0005886">
    <property type="term" value="C:plasma membrane"/>
    <property type="evidence" value="ECO:0007669"/>
    <property type="project" value="UniProtKB-SubCell"/>
</dbReference>
<evidence type="ECO:0000259" key="9">
    <source>
        <dbReference type="Pfam" id="PF13231"/>
    </source>
</evidence>
<sequence>MSKHKELLVFLIVVAVAGFFRLYQLGSTPSGLYPDEAMNGNNAVQALETKDFKIFYPENNGREGLFINIQALSIWAFGAHPWSLRFVSALIGILTVIGLYLLVREMFEWRLAALAGFLLAVSFWHVNLSRIGFRTIMVPFILVYLFFFLWRGLKTNRFSNYFWAGIFGGLGFYTYISYRIAPLIAIAVFLNYWQFIKKDYSFAHSKYEYAKTRLLGGFALLAVTAIIVALPMGFDFWQNPDRFFAGERASVSVFAQDSPLKELGLSVIKTLGMFNFSGDFNQRHNIAGAPLFPWPIGIFFAIGFINELGHWLKRKHGHFSVTHTLIFVWFFIMLLPGFLSTEAPHVLRTVGVLPVAILLAAKGIAWVFDKLSDWHKTTDSHEAANLYGQGHHPETKAVVALSLAIFLSSLAIFEFWRYFIVWGKDKTTAAAFNYNYLAVAKQLNQSPPNIKKYVLVNAPGIKVNGVSMPAQTIMFLTDTYTPAKQKAKNIYYMTEDQFKAGKYDRNATVIPLE</sequence>
<comment type="caution">
    <text evidence="10">The sequence shown here is derived from an EMBL/GenBank/DDBJ whole genome shotgun (WGS) entry which is preliminary data.</text>
</comment>
<dbReference type="PANTHER" id="PTHR33908:SF3">
    <property type="entry name" value="UNDECAPRENYL PHOSPHATE-ALPHA-4-AMINO-4-DEOXY-L-ARABINOSE ARABINOSYL TRANSFERASE"/>
    <property type="match status" value="1"/>
</dbReference>
<organism evidence="10 11">
    <name type="scientific">Candidatus Giovannonibacteria bacterium GW2011_GWB1_47_6b</name>
    <dbReference type="NCBI Taxonomy" id="1618655"/>
    <lineage>
        <taxon>Bacteria</taxon>
        <taxon>Candidatus Giovannoniibacteriota</taxon>
    </lineage>
</organism>
<feature type="domain" description="Glycosyltransferase RgtA/B/C/D-like" evidence="9">
    <location>
        <begin position="69"/>
        <end position="197"/>
    </location>
</feature>
<dbReference type="EMBL" id="LCOK01000029">
    <property type="protein sequence ID" value="KKU76209.1"/>
    <property type="molecule type" value="Genomic_DNA"/>
</dbReference>
<dbReference type="AlphaFoldDB" id="A0A0G1T359"/>
<name>A0A0G1T359_9BACT</name>